<dbReference type="Proteomes" id="UP000053660">
    <property type="component" value="Unassembled WGS sequence"/>
</dbReference>
<evidence type="ECO:0000313" key="2">
    <source>
        <dbReference type="EMBL" id="KHJ74835.1"/>
    </source>
</evidence>
<dbReference type="AlphaFoldDB" id="A0A0B1RUV8"/>
<organism evidence="2 3">
    <name type="scientific">Oesophagostomum dentatum</name>
    <name type="common">Nodular worm</name>
    <dbReference type="NCBI Taxonomy" id="61180"/>
    <lineage>
        <taxon>Eukaryota</taxon>
        <taxon>Metazoa</taxon>
        <taxon>Ecdysozoa</taxon>
        <taxon>Nematoda</taxon>
        <taxon>Chromadorea</taxon>
        <taxon>Rhabditida</taxon>
        <taxon>Rhabditina</taxon>
        <taxon>Rhabditomorpha</taxon>
        <taxon>Strongyloidea</taxon>
        <taxon>Strongylidae</taxon>
        <taxon>Oesophagostomum</taxon>
    </lineage>
</organism>
<proteinExistence type="predicted"/>
<keyword evidence="3" id="KW-1185">Reference proteome</keyword>
<dbReference type="EMBL" id="KN613337">
    <property type="protein sequence ID" value="KHJ74835.1"/>
    <property type="molecule type" value="Genomic_DNA"/>
</dbReference>
<reference evidence="2 3" key="1">
    <citation type="submission" date="2014-03" db="EMBL/GenBank/DDBJ databases">
        <title>Draft genome of the hookworm Oesophagostomum dentatum.</title>
        <authorList>
            <person name="Mitreva M."/>
        </authorList>
    </citation>
    <scope>NUCLEOTIDE SEQUENCE [LARGE SCALE GENOMIC DNA]</scope>
    <source>
        <strain evidence="2 3">OD-Hann</strain>
    </source>
</reference>
<accession>A0A0B1RUV8</accession>
<keyword evidence="1" id="KW-0175">Coiled coil</keyword>
<gene>
    <name evidence="2" type="ORF">OESDEN_25549</name>
</gene>
<feature type="coiled-coil region" evidence="1">
    <location>
        <begin position="50"/>
        <end position="77"/>
    </location>
</feature>
<name>A0A0B1RUV8_OESDE</name>
<evidence type="ECO:0000256" key="1">
    <source>
        <dbReference type="SAM" id="Coils"/>
    </source>
</evidence>
<sequence>MNVYATPHLLCSTQFYREQDIIFTTLISRSHTENFEPYDESANAVYDTKIHELSEKQTKLSLQYRELQNELKSLSSVETTQRLRELIKELKEKVAALLIFALFVSS</sequence>
<evidence type="ECO:0000313" key="3">
    <source>
        <dbReference type="Proteomes" id="UP000053660"/>
    </source>
</evidence>
<protein>
    <submittedName>
        <fullName evidence="2">Uncharacterized protein</fullName>
    </submittedName>
</protein>